<keyword evidence="5" id="KW-0574">Periplasm</keyword>
<name>A0A7X5RM21_9ALTE</name>
<dbReference type="PANTHER" id="PTHR34820:SF4">
    <property type="entry name" value="INNER MEMBRANE PROTEIN YEBZ"/>
    <property type="match status" value="1"/>
</dbReference>
<dbReference type="GO" id="GO:0005507">
    <property type="term" value="F:copper ion binding"/>
    <property type="evidence" value="ECO:0007669"/>
    <property type="project" value="UniProtKB-UniRule"/>
</dbReference>
<comment type="function">
    <text evidence="5">Involved in copper resistance.</text>
</comment>
<dbReference type="GO" id="GO:0030313">
    <property type="term" value="C:cell envelope"/>
    <property type="evidence" value="ECO:0007669"/>
    <property type="project" value="UniProtKB-SubCell"/>
</dbReference>
<dbReference type="GO" id="GO:0006825">
    <property type="term" value="P:copper ion transport"/>
    <property type="evidence" value="ECO:0007669"/>
    <property type="project" value="InterPro"/>
</dbReference>
<dbReference type="Gene3D" id="2.60.40.1220">
    <property type="match status" value="1"/>
</dbReference>
<reference evidence="8 9" key="1">
    <citation type="submission" date="2020-01" db="EMBL/GenBank/DDBJ databases">
        <authorList>
            <person name="Chen J."/>
            <person name="Zhu S."/>
            <person name="Yang J."/>
        </authorList>
    </citation>
    <scope>NUCLEOTIDE SEQUENCE [LARGE SCALE GENOMIC DNA]</scope>
    <source>
        <strain evidence="8 9">345S023</strain>
    </source>
</reference>
<dbReference type="AlphaFoldDB" id="A0A7X5RM21"/>
<protein>
    <recommendedName>
        <fullName evidence="5">Copper resistance protein C</fullName>
    </recommendedName>
</protein>
<dbReference type="GO" id="GO:0046688">
    <property type="term" value="P:response to copper ion"/>
    <property type="evidence" value="ECO:0007669"/>
    <property type="project" value="UniProtKB-UniRule"/>
</dbReference>
<dbReference type="InterPro" id="IPR007348">
    <property type="entry name" value="CopC_dom"/>
</dbReference>
<proteinExistence type="inferred from homology"/>
<dbReference type="GO" id="GO:0042597">
    <property type="term" value="C:periplasmic space"/>
    <property type="evidence" value="ECO:0007669"/>
    <property type="project" value="UniProtKB-SubCell"/>
</dbReference>
<comment type="subcellular location">
    <subcellularLocation>
        <location evidence="1">Cell envelope</location>
    </subcellularLocation>
    <subcellularLocation>
        <location evidence="5">Periplasm</location>
    </subcellularLocation>
</comment>
<organism evidence="8 9">
    <name type="scientific">Alteromonas profundi</name>
    <dbReference type="NCBI Taxonomy" id="2696062"/>
    <lineage>
        <taxon>Bacteria</taxon>
        <taxon>Pseudomonadati</taxon>
        <taxon>Pseudomonadota</taxon>
        <taxon>Gammaproteobacteria</taxon>
        <taxon>Alteromonadales</taxon>
        <taxon>Alteromonadaceae</taxon>
        <taxon>Alteromonas/Salinimonas group</taxon>
        <taxon>Alteromonas</taxon>
    </lineage>
</organism>
<dbReference type="EMBL" id="JAAAWN010000025">
    <property type="protein sequence ID" value="NDV92628.1"/>
    <property type="molecule type" value="Genomic_DNA"/>
</dbReference>
<dbReference type="InterPro" id="IPR032694">
    <property type="entry name" value="CopC/D"/>
</dbReference>
<evidence type="ECO:0000259" key="7">
    <source>
        <dbReference type="Pfam" id="PF04234"/>
    </source>
</evidence>
<keyword evidence="2 5" id="KW-0479">Metal-binding</keyword>
<accession>A0A7X5RM21</accession>
<dbReference type="RefSeq" id="WP_163087520.1">
    <property type="nucleotide sequence ID" value="NZ_JAAAWN010000025.1"/>
</dbReference>
<gene>
    <name evidence="8" type="ORF">GTH32_15745</name>
</gene>
<dbReference type="GO" id="GO:0005886">
    <property type="term" value="C:plasma membrane"/>
    <property type="evidence" value="ECO:0007669"/>
    <property type="project" value="TreeGrafter"/>
</dbReference>
<keyword evidence="3 5" id="KW-0732">Signal</keyword>
<comment type="similarity">
    <text evidence="5">Belongs to the CopC family.</text>
</comment>
<sequence>MKSIIIALFALSLSLSTQASAHTSLASSMPKDNAMLMESPDKLVLNFTDDVRLVDLKVKSKKGEPVEVVFEPSMEANKNYSYSLPLLDIDTYVVSWTIMGNDGHKMKGQLSFMVHVSRKMKGMKHKDMKDTLMDHSGMSH</sequence>
<feature type="chain" id="PRO_5030864975" description="Copper resistance protein C" evidence="6">
    <location>
        <begin position="22"/>
        <end position="140"/>
    </location>
</feature>
<comment type="caution">
    <text evidence="8">The sequence shown here is derived from an EMBL/GenBank/DDBJ whole genome shotgun (WGS) entry which is preliminary data.</text>
</comment>
<dbReference type="Pfam" id="PF04234">
    <property type="entry name" value="CopC"/>
    <property type="match status" value="1"/>
</dbReference>
<evidence type="ECO:0000256" key="4">
    <source>
        <dbReference type="ARBA" id="ARBA00023008"/>
    </source>
</evidence>
<dbReference type="Proteomes" id="UP000470213">
    <property type="component" value="Unassembled WGS sequence"/>
</dbReference>
<dbReference type="InterPro" id="IPR014756">
    <property type="entry name" value="Ig_E-set"/>
</dbReference>
<feature type="signal peptide" evidence="6">
    <location>
        <begin position="1"/>
        <end position="21"/>
    </location>
</feature>
<evidence type="ECO:0000256" key="6">
    <source>
        <dbReference type="SAM" id="SignalP"/>
    </source>
</evidence>
<feature type="domain" description="CopC" evidence="7">
    <location>
        <begin position="22"/>
        <end position="114"/>
    </location>
</feature>
<dbReference type="SUPFAM" id="SSF81296">
    <property type="entry name" value="E set domains"/>
    <property type="match status" value="1"/>
</dbReference>
<keyword evidence="9" id="KW-1185">Reference proteome</keyword>
<dbReference type="InterPro" id="IPR014755">
    <property type="entry name" value="Cu-Rt/internalin_Ig-like"/>
</dbReference>
<evidence type="ECO:0000256" key="1">
    <source>
        <dbReference type="ARBA" id="ARBA00004196"/>
    </source>
</evidence>
<keyword evidence="4 5" id="KW-0186">Copper</keyword>
<evidence type="ECO:0000256" key="3">
    <source>
        <dbReference type="ARBA" id="ARBA00022729"/>
    </source>
</evidence>
<evidence type="ECO:0000313" key="9">
    <source>
        <dbReference type="Proteomes" id="UP000470213"/>
    </source>
</evidence>
<dbReference type="PANTHER" id="PTHR34820">
    <property type="entry name" value="INNER MEMBRANE PROTEIN YEBZ"/>
    <property type="match status" value="1"/>
</dbReference>
<evidence type="ECO:0000313" key="8">
    <source>
        <dbReference type="EMBL" id="NDV92628.1"/>
    </source>
</evidence>
<evidence type="ECO:0000256" key="5">
    <source>
        <dbReference type="RuleBase" id="RU369037"/>
    </source>
</evidence>
<evidence type="ECO:0000256" key="2">
    <source>
        <dbReference type="ARBA" id="ARBA00022723"/>
    </source>
</evidence>